<dbReference type="GO" id="GO:0004553">
    <property type="term" value="F:hydrolase activity, hydrolyzing O-glycosyl compounds"/>
    <property type="evidence" value="ECO:0007669"/>
    <property type="project" value="InterPro"/>
</dbReference>
<reference evidence="4" key="1">
    <citation type="submission" date="2018-12" db="EMBL/GenBank/DDBJ databases">
        <title>The complete genome of Metarhizium rileyi, a key fungal pathogen of Lepidoptera.</title>
        <authorList>
            <person name="Binneck E."/>
            <person name="Lastra C.C.L."/>
            <person name="Sosa-Gomez D.R."/>
        </authorList>
    </citation>
    <scope>NUCLEOTIDE SEQUENCE [LARGE SCALE GENOMIC DNA]</scope>
    <source>
        <strain evidence="4">Cep018-CH2</strain>
    </source>
</reference>
<evidence type="ECO:0000256" key="1">
    <source>
        <dbReference type="SAM" id="SignalP"/>
    </source>
</evidence>
<dbReference type="PANTHER" id="PTHR10963:SF60">
    <property type="entry name" value="GRAM-NEGATIVE BACTERIA-BINDING PROTEIN 1-RELATED"/>
    <property type="match status" value="1"/>
</dbReference>
<dbReference type="SUPFAM" id="SSF49899">
    <property type="entry name" value="Concanavalin A-like lectins/glucanases"/>
    <property type="match status" value="1"/>
</dbReference>
<dbReference type="InterPro" id="IPR000757">
    <property type="entry name" value="Beta-glucanase-like"/>
</dbReference>
<accession>A0A5C6GID1</accession>
<sequence>MLRCAVFSVFAHLALCEARVLYAKVEAASIPDGFSKYIFYDDFSQTAGSLPDPSRWTVDEGTQYKGGPIQWGTGEIQTYTKDRENIRITSSGTLKITPVRGADNTWTSARVETTAEWDFACARGSRLRVEARIRLGDNAEERSLGIWPAFWALGSEYRGNYQNWPGVGEVDILESVNGLGRIWNVVHCGTNPGGVCHEPAGIGHIVDSFSRGVWHTVAWEVDRRGSPGSELMSWHVDGEARWTLRKGDVGDDAAWTALTAGSKMVLLNVAVGGGFPDGVSGITTPTRDTLGGDGASMEVDYVAVYA</sequence>
<feature type="domain" description="GH16" evidence="2">
    <location>
        <begin position="23"/>
        <end position="306"/>
    </location>
</feature>
<dbReference type="PROSITE" id="PS51762">
    <property type="entry name" value="GH16_2"/>
    <property type="match status" value="1"/>
</dbReference>
<feature type="signal peptide" evidence="1">
    <location>
        <begin position="1"/>
        <end position="18"/>
    </location>
</feature>
<evidence type="ECO:0000313" key="4">
    <source>
        <dbReference type="Proteomes" id="UP000317257"/>
    </source>
</evidence>
<protein>
    <recommendedName>
        <fullName evidence="2">GH16 domain-containing protein</fullName>
    </recommendedName>
</protein>
<gene>
    <name evidence="3" type="ORF">ED733_008073</name>
</gene>
<evidence type="ECO:0000259" key="2">
    <source>
        <dbReference type="PROSITE" id="PS51762"/>
    </source>
</evidence>
<proteinExistence type="predicted"/>
<organism evidence="3 4">
    <name type="scientific">Metarhizium rileyi (strain RCEF 4871)</name>
    <name type="common">Nomuraea rileyi</name>
    <dbReference type="NCBI Taxonomy" id="1649241"/>
    <lineage>
        <taxon>Eukaryota</taxon>
        <taxon>Fungi</taxon>
        <taxon>Dikarya</taxon>
        <taxon>Ascomycota</taxon>
        <taxon>Pezizomycotina</taxon>
        <taxon>Sordariomycetes</taxon>
        <taxon>Hypocreomycetidae</taxon>
        <taxon>Hypocreales</taxon>
        <taxon>Clavicipitaceae</taxon>
        <taxon>Metarhizium</taxon>
    </lineage>
</organism>
<evidence type="ECO:0000313" key="3">
    <source>
        <dbReference type="EMBL" id="TWU76598.1"/>
    </source>
</evidence>
<dbReference type="InterPro" id="IPR013320">
    <property type="entry name" value="ConA-like_dom_sf"/>
</dbReference>
<keyword evidence="1" id="KW-0732">Signal</keyword>
<dbReference type="EMBL" id="SBHS01000005">
    <property type="protein sequence ID" value="TWU76598.1"/>
    <property type="molecule type" value="Genomic_DNA"/>
</dbReference>
<dbReference type="PANTHER" id="PTHR10963">
    <property type="entry name" value="GLYCOSYL HYDROLASE-RELATED"/>
    <property type="match status" value="1"/>
</dbReference>
<comment type="caution">
    <text evidence="3">The sequence shown here is derived from an EMBL/GenBank/DDBJ whole genome shotgun (WGS) entry which is preliminary data.</text>
</comment>
<name>A0A5C6GID1_METRR</name>
<dbReference type="InterPro" id="IPR050546">
    <property type="entry name" value="Glycosyl_Hydrlase_16"/>
</dbReference>
<dbReference type="Pfam" id="PF26113">
    <property type="entry name" value="GH16_XgeA"/>
    <property type="match status" value="1"/>
</dbReference>
<feature type="chain" id="PRO_5022971768" description="GH16 domain-containing protein" evidence="1">
    <location>
        <begin position="19"/>
        <end position="306"/>
    </location>
</feature>
<dbReference type="GO" id="GO:0005975">
    <property type="term" value="P:carbohydrate metabolic process"/>
    <property type="evidence" value="ECO:0007669"/>
    <property type="project" value="InterPro"/>
</dbReference>
<dbReference type="Proteomes" id="UP000317257">
    <property type="component" value="Unassembled WGS sequence"/>
</dbReference>
<dbReference type="AlphaFoldDB" id="A0A5C6GID1"/>
<dbReference type="Gene3D" id="2.60.120.200">
    <property type="match status" value="1"/>
</dbReference>